<dbReference type="GO" id="GO:0008726">
    <property type="term" value="F:alkanesulfonate monooxygenase activity"/>
    <property type="evidence" value="ECO:0007669"/>
    <property type="project" value="TreeGrafter"/>
</dbReference>
<proteinExistence type="predicted"/>
<dbReference type="InterPro" id="IPR050172">
    <property type="entry name" value="SsuD_RutA_monooxygenase"/>
</dbReference>
<keyword evidence="2" id="KW-0288">FMN</keyword>
<dbReference type="InterPro" id="IPR011251">
    <property type="entry name" value="Luciferase-like_dom"/>
</dbReference>
<dbReference type="Pfam" id="PF00296">
    <property type="entry name" value="Bac_luciferase"/>
    <property type="match status" value="1"/>
</dbReference>
<keyword evidence="7" id="KW-1185">Reference proteome</keyword>
<keyword evidence="4" id="KW-0503">Monooxygenase</keyword>
<dbReference type="PANTHER" id="PTHR42847:SF4">
    <property type="entry name" value="ALKANESULFONATE MONOOXYGENASE-RELATED"/>
    <property type="match status" value="1"/>
</dbReference>
<feature type="domain" description="Luciferase-like" evidence="5">
    <location>
        <begin position="12"/>
        <end position="253"/>
    </location>
</feature>
<dbReference type="GO" id="GO:0046306">
    <property type="term" value="P:alkanesulfonate catabolic process"/>
    <property type="evidence" value="ECO:0007669"/>
    <property type="project" value="TreeGrafter"/>
</dbReference>
<evidence type="ECO:0000256" key="3">
    <source>
        <dbReference type="ARBA" id="ARBA00023002"/>
    </source>
</evidence>
<organism evidence="6 7">
    <name type="scientific">Frankia torreyi</name>
    <dbReference type="NCBI Taxonomy" id="1856"/>
    <lineage>
        <taxon>Bacteria</taxon>
        <taxon>Bacillati</taxon>
        <taxon>Actinomycetota</taxon>
        <taxon>Actinomycetes</taxon>
        <taxon>Frankiales</taxon>
        <taxon>Frankiaceae</taxon>
        <taxon>Frankia</taxon>
    </lineage>
</organism>
<dbReference type="Gene3D" id="3.20.20.30">
    <property type="entry name" value="Luciferase-like domain"/>
    <property type="match status" value="1"/>
</dbReference>
<keyword evidence="1" id="KW-0285">Flavoprotein</keyword>
<reference evidence="6 7" key="2">
    <citation type="journal article" date="2016" name="Genome Announc.">
        <title>Permanent Draft Genome Sequences for Two Variants of Frankia sp. Strain CpI1, the First Frankia Strain Isolated from Root Nodules of Comptonia peregrina.</title>
        <authorList>
            <person name="Oshone R."/>
            <person name="Hurst S.G.IV."/>
            <person name="Abebe-Akele F."/>
            <person name="Simpson S."/>
            <person name="Morris K."/>
            <person name="Thomas W.K."/>
            <person name="Tisa L.S."/>
        </authorList>
    </citation>
    <scope>NUCLEOTIDE SEQUENCE [LARGE SCALE GENOMIC DNA]</scope>
    <source>
        <strain evidence="7">CpI1-S</strain>
    </source>
</reference>
<name>A0A0D8BHF1_9ACTN</name>
<sequence length="283" mass="29872">MFAVSAPGEWSTAARRAEELGYDVLLIPDHLGLPAPFPALVAAGAATGLRLGTFVLNAAFHNPVLLAREVATTDVLTAGRLELGVGTGYVAEEFTAAGIPFGTARDRVDTLERVIDAVYGVLGDPASAPQPVQRPVPLVIGCNGNRMLTLAARRANIAAFTGASSDPANPTNLRLLSGAAFAERIAFFEKVAGDRAGEVERNLLFQDVAVTDDQEAALAAWASRLPYLSAKEIPTVPALLVGSVEQIADQVRGLRERFGITYFTVLQPALEAFAPVIAALRRD</sequence>
<dbReference type="NCBIfam" id="TIGR03621">
    <property type="entry name" value="F420_MSMEG_2516"/>
    <property type="match status" value="1"/>
</dbReference>
<dbReference type="PANTHER" id="PTHR42847">
    <property type="entry name" value="ALKANESULFONATE MONOOXYGENASE"/>
    <property type="match status" value="1"/>
</dbReference>
<keyword evidence="3" id="KW-0560">Oxidoreductase</keyword>
<dbReference type="InterPro" id="IPR036661">
    <property type="entry name" value="Luciferase-like_sf"/>
</dbReference>
<evidence type="ECO:0000313" key="6">
    <source>
        <dbReference type="EMBL" id="KJE23495.1"/>
    </source>
</evidence>
<evidence type="ECO:0000259" key="5">
    <source>
        <dbReference type="Pfam" id="PF00296"/>
    </source>
</evidence>
<evidence type="ECO:0000256" key="4">
    <source>
        <dbReference type="ARBA" id="ARBA00023033"/>
    </source>
</evidence>
<dbReference type="Proteomes" id="UP000032545">
    <property type="component" value="Unassembled WGS sequence"/>
</dbReference>
<protein>
    <submittedName>
        <fullName evidence="6">Oxidoreductase</fullName>
    </submittedName>
</protein>
<dbReference type="PATRIC" id="fig|1502723.3.peg.1166"/>
<dbReference type="SUPFAM" id="SSF51679">
    <property type="entry name" value="Bacterial luciferase-like"/>
    <property type="match status" value="1"/>
</dbReference>
<reference evidence="7" key="1">
    <citation type="submission" date="2015-02" db="EMBL/GenBank/DDBJ databases">
        <title>Draft Genome of Frankia sp. CpI1-S.</title>
        <authorList>
            <person name="Oshone R.T."/>
            <person name="Ngom M."/>
            <person name="Ghodhbane-Gtari F."/>
            <person name="Gtari M."/>
            <person name="Morris K."/>
            <person name="Thomas K."/>
            <person name="Sen A."/>
            <person name="Tisa L.S."/>
        </authorList>
    </citation>
    <scope>NUCLEOTIDE SEQUENCE [LARGE SCALE GENOMIC DNA]</scope>
    <source>
        <strain evidence="7">CpI1-S</strain>
    </source>
</reference>
<accession>A0A0D8BHF1</accession>
<evidence type="ECO:0000256" key="2">
    <source>
        <dbReference type="ARBA" id="ARBA00022643"/>
    </source>
</evidence>
<dbReference type="EMBL" id="JYFN01000013">
    <property type="protein sequence ID" value="KJE23495.1"/>
    <property type="molecule type" value="Genomic_DNA"/>
</dbReference>
<dbReference type="AlphaFoldDB" id="A0A0D8BHF1"/>
<evidence type="ECO:0000313" key="7">
    <source>
        <dbReference type="Proteomes" id="UP000032545"/>
    </source>
</evidence>
<comment type="caution">
    <text evidence="6">The sequence shown here is derived from an EMBL/GenBank/DDBJ whole genome shotgun (WGS) entry which is preliminary data.</text>
</comment>
<dbReference type="InterPro" id="IPR019923">
    <property type="entry name" value="Lucif-like_OxRdtase_MSMEG_2516"/>
</dbReference>
<gene>
    <name evidence="6" type="ORF">FF36_02201</name>
</gene>
<evidence type="ECO:0000256" key="1">
    <source>
        <dbReference type="ARBA" id="ARBA00022630"/>
    </source>
</evidence>